<evidence type="ECO:0000256" key="6">
    <source>
        <dbReference type="ARBA" id="ARBA00023136"/>
    </source>
</evidence>
<protein>
    <submittedName>
        <fullName evidence="9">Sugar ABC transporter permease</fullName>
    </submittedName>
</protein>
<dbReference type="SUPFAM" id="SSF161098">
    <property type="entry name" value="MetI-like"/>
    <property type="match status" value="1"/>
</dbReference>
<evidence type="ECO:0000256" key="7">
    <source>
        <dbReference type="RuleBase" id="RU363032"/>
    </source>
</evidence>
<keyword evidence="6 7" id="KW-0472">Membrane</keyword>
<reference evidence="9 10" key="1">
    <citation type="submission" date="2019-03" db="EMBL/GenBank/DDBJ databases">
        <title>Cohnella endophytica sp. nov., a novel endophytic bacterium isolated from bark of Sonneratia apetala.</title>
        <authorList>
            <person name="Tuo L."/>
        </authorList>
    </citation>
    <scope>NUCLEOTIDE SEQUENCE [LARGE SCALE GENOMIC DNA]</scope>
    <source>
        <strain evidence="9 10">CCTCC AB 208254</strain>
    </source>
</reference>
<proteinExistence type="inferred from homology"/>
<feature type="transmembrane region" description="Helical" evidence="7">
    <location>
        <begin position="293"/>
        <end position="318"/>
    </location>
</feature>
<comment type="subcellular location">
    <subcellularLocation>
        <location evidence="1 7">Cell membrane</location>
        <topology evidence="1 7">Multi-pass membrane protein</topology>
    </subcellularLocation>
</comment>
<evidence type="ECO:0000256" key="5">
    <source>
        <dbReference type="ARBA" id="ARBA00022989"/>
    </source>
</evidence>
<dbReference type="PROSITE" id="PS50928">
    <property type="entry name" value="ABC_TM1"/>
    <property type="match status" value="1"/>
</dbReference>
<feature type="transmembrane region" description="Helical" evidence="7">
    <location>
        <begin position="233"/>
        <end position="253"/>
    </location>
</feature>
<evidence type="ECO:0000313" key="9">
    <source>
        <dbReference type="EMBL" id="TFE23569.1"/>
    </source>
</evidence>
<feature type="transmembrane region" description="Helical" evidence="7">
    <location>
        <begin position="187"/>
        <end position="212"/>
    </location>
</feature>
<keyword evidence="3" id="KW-1003">Cell membrane</keyword>
<dbReference type="PANTHER" id="PTHR30193:SF37">
    <property type="entry name" value="INNER MEMBRANE ABC TRANSPORTER PERMEASE PROTEIN YCJO"/>
    <property type="match status" value="1"/>
</dbReference>
<evidence type="ECO:0000256" key="1">
    <source>
        <dbReference type="ARBA" id="ARBA00004651"/>
    </source>
</evidence>
<dbReference type="GO" id="GO:0005886">
    <property type="term" value="C:plasma membrane"/>
    <property type="evidence" value="ECO:0007669"/>
    <property type="project" value="UniProtKB-SubCell"/>
</dbReference>
<dbReference type="InterPro" id="IPR051393">
    <property type="entry name" value="ABC_transporter_permease"/>
</dbReference>
<dbReference type="EMBL" id="SOMN01000033">
    <property type="protein sequence ID" value="TFE23569.1"/>
    <property type="molecule type" value="Genomic_DNA"/>
</dbReference>
<dbReference type="Proteomes" id="UP000297900">
    <property type="component" value="Unassembled WGS sequence"/>
</dbReference>
<comment type="similarity">
    <text evidence="7">Belongs to the binding-protein-dependent transport system permease family.</text>
</comment>
<dbReference type="AlphaFoldDB" id="A0A4Y8LUX9"/>
<evidence type="ECO:0000256" key="2">
    <source>
        <dbReference type="ARBA" id="ARBA00022448"/>
    </source>
</evidence>
<dbReference type="Pfam" id="PF00528">
    <property type="entry name" value="BPD_transp_1"/>
    <property type="match status" value="1"/>
</dbReference>
<feature type="transmembrane region" description="Helical" evidence="7">
    <location>
        <begin position="137"/>
        <end position="157"/>
    </location>
</feature>
<keyword evidence="5 7" id="KW-1133">Transmembrane helix</keyword>
<dbReference type="OrthoDB" id="152280at2"/>
<accession>A0A4Y8LUX9</accession>
<evidence type="ECO:0000259" key="8">
    <source>
        <dbReference type="PROSITE" id="PS50928"/>
    </source>
</evidence>
<evidence type="ECO:0000313" key="10">
    <source>
        <dbReference type="Proteomes" id="UP000297900"/>
    </source>
</evidence>
<dbReference type="Gene3D" id="1.10.3720.10">
    <property type="entry name" value="MetI-like"/>
    <property type="match status" value="1"/>
</dbReference>
<keyword evidence="2 7" id="KW-0813">Transport</keyword>
<comment type="caution">
    <text evidence="9">The sequence shown here is derived from an EMBL/GenBank/DDBJ whole genome shotgun (WGS) entry which is preliminary data.</text>
</comment>
<gene>
    <name evidence="9" type="ORF">E2980_18945</name>
</gene>
<feature type="transmembrane region" description="Helical" evidence="7">
    <location>
        <begin position="104"/>
        <end position="125"/>
    </location>
</feature>
<dbReference type="CDD" id="cd06261">
    <property type="entry name" value="TM_PBP2"/>
    <property type="match status" value="1"/>
</dbReference>
<name>A0A4Y8LUX9_9BACL</name>
<organism evidence="9 10">
    <name type="scientific">Cohnella luojiensis</name>
    <dbReference type="NCBI Taxonomy" id="652876"/>
    <lineage>
        <taxon>Bacteria</taxon>
        <taxon>Bacillati</taxon>
        <taxon>Bacillota</taxon>
        <taxon>Bacilli</taxon>
        <taxon>Bacillales</taxon>
        <taxon>Paenibacillaceae</taxon>
        <taxon>Cohnella</taxon>
    </lineage>
</organism>
<evidence type="ECO:0000256" key="3">
    <source>
        <dbReference type="ARBA" id="ARBA00022475"/>
    </source>
</evidence>
<feature type="domain" description="ABC transmembrane type-1" evidence="8">
    <location>
        <begin position="100"/>
        <end position="314"/>
    </location>
</feature>
<dbReference type="InterPro" id="IPR035906">
    <property type="entry name" value="MetI-like_sf"/>
</dbReference>
<dbReference type="GO" id="GO:0055085">
    <property type="term" value="P:transmembrane transport"/>
    <property type="evidence" value="ECO:0007669"/>
    <property type="project" value="InterPro"/>
</dbReference>
<keyword evidence="4 7" id="KW-0812">Transmembrane</keyword>
<dbReference type="PANTHER" id="PTHR30193">
    <property type="entry name" value="ABC TRANSPORTER PERMEASE PROTEIN"/>
    <property type="match status" value="1"/>
</dbReference>
<sequence length="327" mass="36948">MVHCQPETQLFMQGGRCTAPFFLDLTKECKFMDRMLRNKWMIALFVIPALSLYTFFLPLPIVKSIYYSFFDWNVIGAKVFIAFDNYRELFMQDDIFLLALKNTLIFTLESVLLQLPIALILAILLSSKLRGVMFFRNVYFTPVIISGTAVGLLWQFIYHSDIGLLNTVVRAIGFSGFDKAWLSDSEFAIHAVVISVAWQYFGYHMVIFLAGMSTIHSEVLESARIDGASEWKVLWHILLPLMKPFIAISLILITTSSVKAFDNVIALTGGGPARSSTVLALHMYSTAFQQMRYGFGSAVSVFLLGLNMFITLLISLMFRQGRESRGG</sequence>
<dbReference type="InterPro" id="IPR000515">
    <property type="entry name" value="MetI-like"/>
</dbReference>
<keyword evidence="10" id="KW-1185">Reference proteome</keyword>
<evidence type="ECO:0000256" key="4">
    <source>
        <dbReference type="ARBA" id="ARBA00022692"/>
    </source>
</evidence>
<feature type="transmembrane region" description="Helical" evidence="7">
    <location>
        <begin position="40"/>
        <end position="62"/>
    </location>
</feature>